<dbReference type="OrthoDB" id="9806666at2"/>
<accession>A0A068NSC0</accession>
<evidence type="ECO:0000256" key="1">
    <source>
        <dbReference type="SAM" id="MobiDB-lite"/>
    </source>
</evidence>
<dbReference type="RefSeq" id="WP_025229591.1">
    <property type="nucleotide sequence ID" value="NZ_CP007139.1"/>
</dbReference>
<dbReference type="HOGENOM" id="CLU_955628_0_0_0"/>
<dbReference type="AlphaFoldDB" id="A0A068NSC0"/>
<protein>
    <submittedName>
        <fullName evidence="2">Uncharacterized protein</fullName>
    </submittedName>
</protein>
<dbReference type="KEGG" id="fgi:OP10G_3075"/>
<proteinExistence type="predicted"/>
<dbReference type="STRING" id="661478.OP10G_3075"/>
<organism evidence="2 3">
    <name type="scientific">Fimbriimonas ginsengisoli Gsoil 348</name>
    <dbReference type="NCBI Taxonomy" id="661478"/>
    <lineage>
        <taxon>Bacteria</taxon>
        <taxon>Bacillati</taxon>
        <taxon>Armatimonadota</taxon>
        <taxon>Fimbriimonadia</taxon>
        <taxon>Fimbriimonadales</taxon>
        <taxon>Fimbriimonadaceae</taxon>
        <taxon>Fimbriimonas</taxon>
    </lineage>
</organism>
<evidence type="ECO:0000313" key="2">
    <source>
        <dbReference type="EMBL" id="AIE86443.1"/>
    </source>
</evidence>
<reference evidence="2 3" key="1">
    <citation type="journal article" date="2014" name="PLoS ONE">
        <title>The first complete genome sequence of the class fimbriimonadia in the phylum armatimonadetes.</title>
        <authorList>
            <person name="Hu Z.Y."/>
            <person name="Wang Y.Z."/>
            <person name="Im W.T."/>
            <person name="Wang S.Y."/>
            <person name="Zhao G.P."/>
            <person name="Zheng H.J."/>
            <person name="Quan Z.X."/>
        </authorList>
    </citation>
    <scope>NUCLEOTIDE SEQUENCE [LARGE SCALE GENOMIC DNA]</scope>
    <source>
        <strain evidence="2">Gsoil 348</strain>
    </source>
</reference>
<dbReference type="Proteomes" id="UP000027982">
    <property type="component" value="Chromosome"/>
</dbReference>
<gene>
    <name evidence="2" type="ORF">OP10G_3075</name>
</gene>
<sequence length="291" mass="31349">MSDRNPPAGTQVTTVDNIDDRLAIAVKKSHQFRSSQKNKKLRVGVIGGGLALLGTLAPHAPSTPVKSSGPAPASVAAGFPEFIEDGACGLEGKSKKRPLTALDLAKNPLKNRTTSPAPSDIDPGVSLADFFGPDALEKSPKLNESKGVTITGYIVEIKSGGPETCNCQTDDTEFWDTHVYVAKNPTDEPKDAIVVEVTPRMRQILKPGSNEWDTKALKANFRPGTKVQITGWQFFDTEHWINTANNPKATNVWRASCWEVHPVTDIKLLAPPDAASAKRNSAPRPNEESPP</sequence>
<feature type="region of interest" description="Disordered" evidence="1">
    <location>
        <begin position="271"/>
        <end position="291"/>
    </location>
</feature>
<dbReference type="EMBL" id="CP007139">
    <property type="protein sequence ID" value="AIE86443.1"/>
    <property type="molecule type" value="Genomic_DNA"/>
</dbReference>
<evidence type="ECO:0000313" key="3">
    <source>
        <dbReference type="Proteomes" id="UP000027982"/>
    </source>
</evidence>
<name>A0A068NSC0_FIMGI</name>
<keyword evidence="3" id="KW-1185">Reference proteome</keyword>